<dbReference type="AlphaFoldDB" id="A0A1H2LMJ0"/>
<accession>A0A1H2LMJ0</accession>
<keyword evidence="1" id="KW-0812">Transmembrane</keyword>
<gene>
    <name evidence="2" type="ORF">SAMN04488544_0483</name>
</gene>
<feature type="transmembrane region" description="Helical" evidence="1">
    <location>
        <begin position="75"/>
        <end position="98"/>
    </location>
</feature>
<keyword evidence="1" id="KW-1133">Transmembrane helix</keyword>
<evidence type="ECO:0000313" key="2">
    <source>
        <dbReference type="EMBL" id="SDU82052.1"/>
    </source>
</evidence>
<feature type="transmembrane region" description="Helical" evidence="1">
    <location>
        <begin position="34"/>
        <end position="55"/>
    </location>
</feature>
<dbReference type="EMBL" id="LT629799">
    <property type="protein sequence ID" value="SDU82052.1"/>
    <property type="molecule type" value="Genomic_DNA"/>
</dbReference>
<evidence type="ECO:0000256" key="1">
    <source>
        <dbReference type="SAM" id="Phobius"/>
    </source>
</evidence>
<dbReference type="PANTHER" id="PTHR37305">
    <property type="entry name" value="INTEGRAL MEMBRANE PROTEIN-RELATED"/>
    <property type="match status" value="1"/>
</dbReference>
<name>A0A1H2LMJ0_9ACTN</name>
<feature type="transmembrane region" description="Helical" evidence="1">
    <location>
        <begin position="295"/>
        <end position="316"/>
    </location>
</feature>
<feature type="transmembrane region" description="Helical" evidence="1">
    <location>
        <begin position="209"/>
        <end position="231"/>
    </location>
</feature>
<protein>
    <submittedName>
        <fullName evidence="2">ABC-2 type transport system permease protein</fullName>
    </submittedName>
</protein>
<dbReference type="PANTHER" id="PTHR37305:SF1">
    <property type="entry name" value="MEMBRANE PROTEIN"/>
    <property type="match status" value="1"/>
</dbReference>
<evidence type="ECO:0000313" key="3">
    <source>
        <dbReference type="Proteomes" id="UP000198825"/>
    </source>
</evidence>
<reference evidence="3" key="1">
    <citation type="submission" date="2016-10" db="EMBL/GenBank/DDBJ databases">
        <authorList>
            <person name="Varghese N."/>
            <person name="Submissions S."/>
        </authorList>
    </citation>
    <scope>NUCLEOTIDE SEQUENCE [LARGE SCALE GENOMIC DNA]</scope>
    <source>
        <strain evidence="3">DSM 21743</strain>
    </source>
</reference>
<feature type="transmembrane region" description="Helical" evidence="1">
    <location>
        <begin position="129"/>
        <end position="153"/>
    </location>
</feature>
<sequence>MSTTVVRAASTATLRPAPFARGYRFELLKLVSQWRVRLLVCVCWLAPGAFVGVVSRQSALPADTVFGRLMHSTGWAGALVVLAFACLWALPLLTALVAGDVFAVEDRLGTWRHLLVAVRSKRRIFASKALASATVIGLLVLGLAVSGLVGGLVSAGDRPLAGLDGYPLQGTALAGRFVLAWLCVLAPTAAFAAVGLLGSVALGRSPMGLVTPAVLAVLFAVVQLLPLPLAVRLALPSQTFTAWRGLFVEHVQVAPLVVGVVVALAWAGVATLVAYRLFLRRDFTDLADDGSGARLVLAGLLPLALLGIVSVLVLGLTTTGTGSGVDAGRLEGSLATSYAHLYRLQAAELGRPAVTEEQLQTSAACDKGGSLVEDEGSGNDWRCVVTWHLPGARAVGSAVYQLDVAADGRYVADGDGPQEVNGFFLLQAAYGSAPNPLWQFDGLVDLLAPTRKD</sequence>
<proteinExistence type="predicted"/>
<organism evidence="2 3">
    <name type="scientific">Microlunatus sagamiharensis</name>
    <dbReference type="NCBI Taxonomy" id="546874"/>
    <lineage>
        <taxon>Bacteria</taxon>
        <taxon>Bacillati</taxon>
        <taxon>Actinomycetota</taxon>
        <taxon>Actinomycetes</taxon>
        <taxon>Propionibacteriales</taxon>
        <taxon>Propionibacteriaceae</taxon>
        <taxon>Microlunatus</taxon>
    </lineage>
</organism>
<dbReference type="OrthoDB" id="5242366at2"/>
<dbReference type="STRING" id="546874.SAMN04488544_0483"/>
<feature type="transmembrane region" description="Helical" evidence="1">
    <location>
        <begin position="173"/>
        <end position="197"/>
    </location>
</feature>
<feature type="transmembrane region" description="Helical" evidence="1">
    <location>
        <begin position="251"/>
        <end position="275"/>
    </location>
</feature>
<keyword evidence="3" id="KW-1185">Reference proteome</keyword>
<keyword evidence="1" id="KW-0472">Membrane</keyword>
<dbReference type="RefSeq" id="WP_091073100.1">
    <property type="nucleotide sequence ID" value="NZ_LT629799.1"/>
</dbReference>
<dbReference type="Proteomes" id="UP000198825">
    <property type="component" value="Chromosome I"/>
</dbReference>